<sequence>MDFMFRLPKDSYRNTGIVVFADRLSKMTHLVVVLDTMDGVVSAVFKTKLRPRFIGPFTVVAKKGLAYTLNLPRKLRTHPVFYVGLLKPYRDPSHVNLEALAPRKLALPSVAKSVSGCQAEPPSGLGPTPTPEYGLASRQTHSGSYPMSKGDHSAREAPSNASPSVYRPPPTLLDEQGHRQFDVERLLKRRHRQGQYQYLVKWRGYPESENS</sequence>
<dbReference type="EMBL" id="CANTFL010000089">
    <property type="protein sequence ID" value="CAI5712991.1"/>
    <property type="molecule type" value="Genomic_DNA"/>
</dbReference>
<dbReference type="PROSITE" id="PS50013">
    <property type="entry name" value="CHROMO_2"/>
    <property type="match status" value="1"/>
</dbReference>
<evidence type="ECO:0000256" key="1">
    <source>
        <dbReference type="SAM" id="MobiDB-lite"/>
    </source>
</evidence>
<dbReference type="Pfam" id="PF00385">
    <property type="entry name" value="Chromo"/>
    <property type="match status" value="1"/>
</dbReference>
<organism evidence="3 4">
    <name type="scientific">Hyaloperonospora brassicae</name>
    <name type="common">Brassica downy mildew</name>
    <name type="synonym">Peronospora brassicae</name>
    <dbReference type="NCBI Taxonomy" id="162125"/>
    <lineage>
        <taxon>Eukaryota</taxon>
        <taxon>Sar</taxon>
        <taxon>Stramenopiles</taxon>
        <taxon>Oomycota</taxon>
        <taxon>Peronosporomycetes</taxon>
        <taxon>Peronosporales</taxon>
        <taxon>Peronosporaceae</taxon>
        <taxon>Hyaloperonospora</taxon>
    </lineage>
</organism>
<dbReference type="SUPFAM" id="SSF54160">
    <property type="entry name" value="Chromo domain-like"/>
    <property type="match status" value="1"/>
</dbReference>
<evidence type="ECO:0000313" key="4">
    <source>
        <dbReference type="Proteomes" id="UP001162031"/>
    </source>
</evidence>
<evidence type="ECO:0000313" key="3">
    <source>
        <dbReference type="EMBL" id="CAI5712991.1"/>
    </source>
</evidence>
<dbReference type="InterPro" id="IPR023780">
    <property type="entry name" value="Chromo_domain"/>
</dbReference>
<gene>
    <name evidence="3" type="ORF">HBR001_LOCUS957</name>
</gene>
<accession>A0AAV0T4F9</accession>
<feature type="domain" description="Chromo" evidence="2">
    <location>
        <begin position="181"/>
        <end position="211"/>
    </location>
</feature>
<protein>
    <recommendedName>
        <fullName evidence="2">Chromo domain-containing protein</fullName>
    </recommendedName>
</protein>
<comment type="caution">
    <text evidence="3">The sequence shown here is derived from an EMBL/GenBank/DDBJ whole genome shotgun (WGS) entry which is preliminary data.</text>
</comment>
<keyword evidence="4" id="KW-1185">Reference proteome</keyword>
<evidence type="ECO:0000259" key="2">
    <source>
        <dbReference type="PROSITE" id="PS50013"/>
    </source>
</evidence>
<dbReference type="CDD" id="cd00024">
    <property type="entry name" value="CD_CSD"/>
    <property type="match status" value="1"/>
</dbReference>
<dbReference type="InterPro" id="IPR056924">
    <property type="entry name" value="SH3_Tf2-1"/>
</dbReference>
<dbReference type="InterPro" id="IPR016197">
    <property type="entry name" value="Chromo-like_dom_sf"/>
</dbReference>
<name>A0AAV0T4F9_HYABA</name>
<reference evidence="3" key="1">
    <citation type="submission" date="2022-12" db="EMBL/GenBank/DDBJ databases">
        <authorList>
            <person name="Webb A."/>
        </authorList>
    </citation>
    <scope>NUCLEOTIDE SEQUENCE</scope>
    <source>
        <strain evidence="3">Hp1</strain>
    </source>
</reference>
<dbReference type="PANTHER" id="PTHR46148:SF52">
    <property type="entry name" value="OS04G0603800 PROTEIN"/>
    <property type="match status" value="1"/>
</dbReference>
<dbReference type="Proteomes" id="UP001162031">
    <property type="component" value="Unassembled WGS sequence"/>
</dbReference>
<dbReference type="InterPro" id="IPR000953">
    <property type="entry name" value="Chromo/chromo_shadow_dom"/>
</dbReference>
<dbReference type="AlphaFoldDB" id="A0AAV0T4F9"/>
<proteinExistence type="predicted"/>
<dbReference type="Pfam" id="PF24626">
    <property type="entry name" value="SH3_Tf2-1"/>
    <property type="match status" value="1"/>
</dbReference>
<feature type="region of interest" description="Disordered" evidence="1">
    <location>
        <begin position="116"/>
        <end position="179"/>
    </location>
</feature>
<dbReference type="PANTHER" id="PTHR46148">
    <property type="entry name" value="CHROMO DOMAIN-CONTAINING PROTEIN"/>
    <property type="match status" value="1"/>
</dbReference>
<dbReference type="Gene3D" id="2.40.50.40">
    <property type="match status" value="1"/>
</dbReference>